<evidence type="ECO:0000313" key="1">
    <source>
        <dbReference type="EMBL" id="QCI62852.1"/>
    </source>
</evidence>
<dbReference type="OrthoDB" id="7630100at2"/>
<reference evidence="1 2" key="1">
    <citation type="submission" date="2019-04" db="EMBL/GenBank/DDBJ databases">
        <title>Phreatobacter aquaticus sp. nov.</title>
        <authorList>
            <person name="Choi A."/>
        </authorList>
    </citation>
    <scope>NUCLEOTIDE SEQUENCE [LARGE SCALE GENOMIC DNA]</scope>
    <source>
        <strain evidence="1 2">KCTC 52518</strain>
    </source>
</reference>
<dbReference type="AlphaFoldDB" id="A0A4D7B400"/>
<name>A0A4D7B400_9HYPH</name>
<sequence>MIFGPTGPPAPVSPRGKKMTTRLTTTGLLQVSGLALALGTGAPAPALAINGQVSAEYAVSFLGLPIGTGTMVSSTDGTTYRTTLNARVTGVAAMFAGGSGTATATGRIAGAAAIPASFNIEVHSGGKVETTRIAMAEGNVRSVVRNPDKPPHTRATPVTAEHLRGVVDPLSAGIFIAGGTGPVTGAAACERRSRIYNGVVRFDLIYAFVGTRQVEIAGYKGDAAICSVRFEPVAGYRTDRSDIQAARRRSAEITLVPIQGSRTLIPARISLTTGYGTGVAQATKLDLNPGLPVARRASAD</sequence>
<dbReference type="EMBL" id="CP039690">
    <property type="protein sequence ID" value="QCI62852.1"/>
    <property type="molecule type" value="Genomic_DNA"/>
</dbReference>
<dbReference type="Proteomes" id="UP000298781">
    <property type="component" value="Chromosome"/>
</dbReference>
<dbReference type="KEGG" id="pstg:E8M01_00485"/>
<dbReference type="Pfam" id="PF11306">
    <property type="entry name" value="DUF3108"/>
    <property type="match status" value="1"/>
</dbReference>
<protein>
    <submittedName>
        <fullName evidence="1">DUF3108 domain-containing protein</fullName>
    </submittedName>
</protein>
<proteinExistence type="predicted"/>
<evidence type="ECO:0000313" key="2">
    <source>
        <dbReference type="Proteomes" id="UP000298781"/>
    </source>
</evidence>
<organism evidence="1 2">
    <name type="scientific">Phreatobacter stygius</name>
    <dbReference type="NCBI Taxonomy" id="1940610"/>
    <lineage>
        <taxon>Bacteria</taxon>
        <taxon>Pseudomonadati</taxon>
        <taxon>Pseudomonadota</taxon>
        <taxon>Alphaproteobacteria</taxon>
        <taxon>Hyphomicrobiales</taxon>
        <taxon>Phreatobacteraceae</taxon>
        <taxon>Phreatobacter</taxon>
    </lineage>
</organism>
<accession>A0A4D7B400</accession>
<keyword evidence="2" id="KW-1185">Reference proteome</keyword>
<gene>
    <name evidence="1" type="ORF">E8M01_00485</name>
</gene>
<dbReference type="InterPro" id="IPR021457">
    <property type="entry name" value="DUF3108"/>
</dbReference>